<evidence type="ECO:0000256" key="8">
    <source>
        <dbReference type="ARBA" id="ARBA00023047"/>
    </source>
</evidence>
<evidence type="ECO:0000256" key="3">
    <source>
        <dbReference type="ARBA" id="ARBA00022448"/>
    </source>
</evidence>
<keyword evidence="11" id="KW-0472">Membrane</keyword>
<dbReference type="PANTHER" id="PTHR33619">
    <property type="entry name" value="POLYSACCHARIDE EXPORT PROTEIN GFCE-RELATED"/>
    <property type="match status" value="1"/>
</dbReference>
<feature type="domain" description="Soluble ligand binding" evidence="17">
    <location>
        <begin position="594"/>
        <end position="639"/>
    </location>
</feature>
<dbReference type="Proteomes" id="UP000253529">
    <property type="component" value="Unassembled WGS sequence"/>
</dbReference>
<accession>A0A366FQU2</accession>
<feature type="domain" description="Soluble ligand binding" evidence="17">
    <location>
        <begin position="397"/>
        <end position="444"/>
    </location>
</feature>
<dbReference type="Pfam" id="PF22461">
    <property type="entry name" value="SLBB_2"/>
    <property type="match status" value="1"/>
</dbReference>
<dbReference type="AlphaFoldDB" id="A0A366FQU2"/>
<organism evidence="19 20">
    <name type="scientific">Roseiarcus fermentans</name>
    <dbReference type="NCBI Taxonomy" id="1473586"/>
    <lineage>
        <taxon>Bacteria</taxon>
        <taxon>Pseudomonadati</taxon>
        <taxon>Pseudomonadota</taxon>
        <taxon>Alphaproteobacteria</taxon>
        <taxon>Hyphomicrobiales</taxon>
        <taxon>Roseiarcaceae</taxon>
        <taxon>Roseiarcus</taxon>
    </lineage>
</organism>
<dbReference type="Pfam" id="PF02563">
    <property type="entry name" value="Poly_export"/>
    <property type="match status" value="1"/>
</dbReference>
<evidence type="ECO:0000313" key="20">
    <source>
        <dbReference type="Proteomes" id="UP000253529"/>
    </source>
</evidence>
<dbReference type="InterPro" id="IPR003715">
    <property type="entry name" value="Poly_export_N"/>
</dbReference>
<dbReference type="Pfam" id="PF10531">
    <property type="entry name" value="SLBB"/>
    <property type="match status" value="5"/>
</dbReference>
<keyword evidence="9" id="KW-0406">Ion transport</keyword>
<evidence type="ECO:0000256" key="1">
    <source>
        <dbReference type="ARBA" id="ARBA00004571"/>
    </source>
</evidence>
<dbReference type="Gene3D" id="3.10.560.10">
    <property type="entry name" value="Outer membrane lipoprotein wza domain like"/>
    <property type="match status" value="6"/>
</dbReference>
<reference evidence="19 20" key="1">
    <citation type="submission" date="2018-06" db="EMBL/GenBank/DDBJ databases">
        <title>Genomic Encyclopedia of Type Strains, Phase IV (KMG-IV): sequencing the most valuable type-strain genomes for metagenomic binning, comparative biology and taxonomic classification.</title>
        <authorList>
            <person name="Goeker M."/>
        </authorList>
    </citation>
    <scope>NUCLEOTIDE SEQUENCE [LARGE SCALE GENOMIC DNA]</scope>
    <source>
        <strain evidence="19 20">DSM 24875</strain>
    </source>
</reference>
<keyword evidence="10" id="KW-0626">Porin</keyword>
<evidence type="ECO:0000256" key="2">
    <source>
        <dbReference type="ARBA" id="ARBA00009450"/>
    </source>
</evidence>
<feature type="domain" description="Soluble ligand binding" evidence="17">
    <location>
        <begin position="301"/>
        <end position="351"/>
    </location>
</feature>
<dbReference type="InterPro" id="IPR054765">
    <property type="entry name" value="SLBB_dom"/>
</dbReference>
<name>A0A366FQU2_9HYPH</name>
<sequence>MKIVATLLALALFLALAVVRAGAQPSDGALRIGDVLTIGLPGEAALNKDFPVDRKGAITLPEAGALRVAGHSLDAATVMIRDALAHAYRDLDKLSVTLKERRLPLTVLGYVKNPGDVVLAGDANVQTALVAAGGVSQGAQLDRMTVTHADGKREQFDYKKYLDTGDANALPRLAPLDVIFVPASPLTGNVQIDFDGRTLAATGDGGEERSAIRIFGEVNTPATFAYRKGASVIDMIMRAGGVTRYSAPEQIRILNKTKPVIFNLQAYLDTGDTALLPDVEPGATIYVPKSVEEIRSGKLTVYVMGEVAKPGAFETRDGASFIDILANAGGPTRYADTRQIHIIHGDGKITNVDLVKYADGSGGQLPSVKPGDAIFVPEKNESADQPSWLKIAPTRAVQVLGALYKPGRYEWSDEMSLFDLLSNAGGPTAHADISHIQILRKDGDKAAPVLFDLDTFLKGGGSLQNVPKIHAGYVVMVPELPQDTADNKAQWMRQGPERSIYVMGQVGIPGRYAFNTGLGFLDILTAANGPTAGADVRNIRVAHRGEKGSRVSRVNLSAYFATGDEKLLPKVRPGDVIFVPDQSKNYLDEPPSEVVRVLGAVGKPGRYPYSDEMSILDLLAEAGGPTADALQDRIIVVNLSSTQSQAHVFDLLAFAKTGDIRRVPVVRAGDVVYIPNHGQDEWQQITGAIGNMVSAASLAGIAASLSHSSGH</sequence>
<dbReference type="GO" id="GO:0046930">
    <property type="term" value="C:pore complex"/>
    <property type="evidence" value="ECO:0007669"/>
    <property type="project" value="UniProtKB-KW"/>
</dbReference>
<dbReference type="InterPro" id="IPR049712">
    <property type="entry name" value="Poly_export"/>
</dbReference>
<evidence type="ECO:0000256" key="11">
    <source>
        <dbReference type="ARBA" id="ARBA00023136"/>
    </source>
</evidence>
<keyword evidence="14" id="KW-0449">Lipoprotein</keyword>
<dbReference type="GO" id="GO:0015288">
    <property type="term" value="F:porin activity"/>
    <property type="evidence" value="ECO:0007669"/>
    <property type="project" value="UniProtKB-KW"/>
</dbReference>
<proteinExistence type="inferred from homology"/>
<comment type="subcellular location">
    <subcellularLocation>
        <location evidence="1">Cell outer membrane</location>
        <topology evidence="1">Multi-pass membrane protein</topology>
    </subcellularLocation>
</comment>
<evidence type="ECO:0000259" key="17">
    <source>
        <dbReference type="Pfam" id="PF10531"/>
    </source>
</evidence>
<dbReference type="EMBL" id="QNRK01000006">
    <property type="protein sequence ID" value="RBP16095.1"/>
    <property type="molecule type" value="Genomic_DNA"/>
</dbReference>
<keyword evidence="20" id="KW-1185">Reference proteome</keyword>
<dbReference type="GO" id="GO:0015159">
    <property type="term" value="F:polysaccharide transmembrane transporter activity"/>
    <property type="evidence" value="ECO:0007669"/>
    <property type="project" value="InterPro"/>
</dbReference>
<feature type="domain" description="Soluble ligand binding" evidence="17">
    <location>
        <begin position="106"/>
        <end position="157"/>
    </location>
</feature>
<keyword evidence="6" id="KW-0812">Transmembrane</keyword>
<evidence type="ECO:0000256" key="15">
    <source>
        <dbReference type="SAM" id="SignalP"/>
    </source>
</evidence>
<evidence type="ECO:0000259" key="18">
    <source>
        <dbReference type="Pfam" id="PF22461"/>
    </source>
</evidence>
<feature type="domain" description="Soluble ligand binding" evidence="17">
    <location>
        <begin position="213"/>
        <end position="254"/>
    </location>
</feature>
<keyword evidence="7 15" id="KW-0732">Signal</keyword>
<comment type="caution">
    <text evidence="19">The sequence shown here is derived from an EMBL/GenBank/DDBJ whole genome shotgun (WGS) entry which is preliminary data.</text>
</comment>
<evidence type="ECO:0000256" key="5">
    <source>
        <dbReference type="ARBA" id="ARBA00022597"/>
    </source>
</evidence>
<evidence type="ECO:0000256" key="4">
    <source>
        <dbReference type="ARBA" id="ARBA00022452"/>
    </source>
</evidence>
<evidence type="ECO:0000256" key="6">
    <source>
        <dbReference type="ARBA" id="ARBA00022692"/>
    </source>
</evidence>
<keyword evidence="5" id="KW-0762">Sugar transport</keyword>
<dbReference type="GO" id="GO:0009279">
    <property type="term" value="C:cell outer membrane"/>
    <property type="evidence" value="ECO:0007669"/>
    <property type="project" value="UniProtKB-SubCell"/>
</dbReference>
<gene>
    <name evidence="19" type="ORF">DFR50_10657</name>
</gene>
<evidence type="ECO:0000256" key="10">
    <source>
        <dbReference type="ARBA" id="ARBA00023114"/>
    </source>
</evidence>
<feature type="domain" description="SLBB" evidence="18">
    <location>
        <begin position="499"/>
        <end position="579"/>
    </location>
</feature>
<dbReference type="OrthoDB" id="9798876at2"/>
<comment type="similarity">
    <text evidence="2">Belongs to the BexD/CtrA/VexA family.</text>
</comment>
<keyword evidence="4" id="KW-1134">Transmembrane beta strand</keyword>
<keyword evidence="3" id="KW-0813">Transport</keyword>
<evidence type="ECO:0000256" key="9">
    <source>
        <dbReference type="ARBA" id="ARBA00023065"/>
    </source>
</evidence>
<feature type="domain" description="Polysaccharide export protein N-terminal" evidence="16">
    <location>
        <begin position="24"/>
        <end position="96"/>
    </location>
</feature>
<evidence type="ECO:0000256" key="14">
    <source>
        <dbReference type="ARBA" id="ARBA00023288"/>
    </source>
</evidence>
<dbReference type="InterPro" id="IPR019554">
    <property type="entry name" value="Soluble_ligand-bd"/>
</dbReference>
<dbReference type="Gene3D" id="3.30.1950.10">
    <property type="entry name" value="wza like domain"/>
    <property type="match status" value="1"/>
</dbReference>
<dbReference type="GO" id="GO:0006811">
    <property type="term" value="P:monoatomic ion transport"/>
    <property type="evidence" value="ECO:0007669"/>
    <property type="project" value="UniProtKB-KW"/>
</dbReference>
<evidence type="ECO:0000256" key="13">
    <source>
        <dbReference type="ARBA" id="ARBA00023237"/>
    </source>
</evidence>
<dbReference type="RefSeq" id="WP_113888428.1">
    <property type="nucleotide sequence ID" value="NZ_QNRK01000006.1"/>
</dbReference>
<evidence type="ECO:0000313" key="19">
    <source>
        <dbReference type="EMBL" id="RBP16095.1"/>
    </source>
</evidence>
<evidence type="ECO:0000256" key="12">
    <source>
        <dbReference type="ARBA" id="ARBA00023139"/>
    </source>
</evidence>
<keyword evidence="12" id="KW-0564">Palmitate</keyword>
<evidence type="ECO:0000256" key="7">
    <source>
        <dbReference type="ARBA" id="ARBA00022729"/>
    </source>
</evidence>
<feature type="signal peptide" evidence="15">
    <location>
        <begin position="1"/>
        <end position="23"/>
    </location>
</feature>
<dbReference type="PANTHER" id="PTHR33619:SF3">
    <property type="entry name" value="POLYSACCHARIDE EXPORT PROTEIN GFCE-RELATED"/>
    <property type="match status" value="1"/>
</dbReference>
<keyword evidence="13" id="KW-0998">Cell outer membrane</keyword>
<evidence type="ECO:0000259" key="16">
    <source>
        <dbReference type="Pfam" id="PF02563"/>
    </source>
</evidence>
<protein>
    <submittedName>
        <fullName evidence="19">Protein involved in polysaccharide export with SLBB domain</fullName>
    </submittedName>
</protein>
<keyword evidence="8" id="KW-0625">Polysaccharide transport</keyword>
<feature type="chain" id="PRO_5017040824" evidence="15">
    <location>
        <begin position="24"/>
        <end position="711"/>
    </location>
</feature>